<dbReference type="Proteomes" id="UP000585614">
    <property type="component" value="Unassembled WGS sequence"/>
</dbReference>
<feature type="domain" description="BED-type" evidence="10">
    <location>
        <begin position="3"/>
        <end position="55"/>
    </location>
</feature>
<dbReference type="SUPFAM" id="SSF53098">
    <property type="entry name" value="Ribonuclease H-like"/>
    <property type="match status" value="1"/>
</dbReference>
<keyword evidence="5" id="KW-0805">Transcription regulation</keyword>
<keyword evidence="2" id="KW-0479">Metal-binding</keyword>
<gene>
    <name evidence="11" type="ORF">mRhiFer1_008408</name>
</gene>
<proteinExistence type="predicted"/>
<evidence type="ECO:0000256" key="3">
    <source>
        <dbReference type="ARBA" id="ARBA00022771"/>
    </source>
</evidence>
<dbReference type="PANTHER" id="PTHR46481:SF10">
    <property type="entry name" value="ZINC FINGER BED DOMAIN-CONTAINING PROTEIN 39"/>
    <property type="match status" value="1"/>
</dbReference>
<dbReference type="GO" id="GO:0003677">
    <property type="term" value="F:DNA binding"/>
    <property type="evidence" value="ECO:0007669"/>
    <property type="project" value="InterPro"/>
</dbReference>
<keyword evidence="7" id="KW-0539">Nucleus</keyword>
<comment type="subcellular location">
    <subcellularLocation>
        <location evidence="1">Nucleus</location>
    </subcellularLocation>
</comment>
<dbReference type="GO" id="GO:0005634">
    <property type="term" value="C:nucleus"/>
    <property type="evidence" value="ECO:0007669"/>
    <property type="project" value="UniProtKB-SubCell"/>
</dbReference>
<evidence type="ECO:0000256" key="8">
    <source>
        <dbReference type="PROSITE-ProRule" id="PRU00027"/>
    </source>
</evidence>
<keyword evidence="3 8" id="KW-0863">Zinc-finger</keyword>
<dbReference type="AlphaFoldDB" id="A0A7J7VEP3"/>
<dbReference type="EMBL" id="JACAGC010000013">
    <property type="protein sequence ID" value="KAF6323436.1"/>
    <property type="molecule type" value="Genomic_DNA"/>
</dbReference>
<dbReference type="InterPro" id="IPR036236">
    <property type="entry name" value="Znf_C2H2_sf"/>
</dbReference>
<evidence type="ECO:0000256" key="2">
    <source>
        <dbReference type="ARBA" id="ARBA00022723"/>
    </source>
</evidence>
<comment type="caution">
    <text evidence="11">The sequence shown here is derived from an EMBL/GenBank/DDBJ whole genome shotgun (WGS) entry which is preliminary data.</text>
</comment>
<evidence type="ECO:0000256" key="9">
    <source>
        <dbReference type="SAM" id="MobiDB-lite"/>
    </source>
</evidence>
<keyword evidence="4" id="KW-0862">Zinc</keyword>
<dbReference type="Pfam" id="PF02892">
    <property type="entry name" value="zf-BED"/>
    <property type="match status" value="1"/>
</dbReference>
<protein>
    <recommendedName>
        <fullName evidence="10">BED-type domain-containing protein</fullName>
    </recommendedName>
</protein>
<evidence type="ECO:0000259" key="10">
    <source>
        <dbReference type="PROSITE" id="PS50808"/>
    </source>
</evidence>
<evidence type="ECO:0000256" key="1">
    <source>
        <dbReference type="ARBA" id="ARBA00004123"/>
    </source>
</evidence>
<organism evidence="11 12">
    <name type="scientific">Rhinolophus ferrumequinum</name>
    <name type="common">Greater horseshoe bat</name>
    <dbReference type="NCBI Taxonomy" id="59479"/>
    <lineage>
        <taxon>Eukaryota</taxon>
        <taxon>Metazoa</taxon>
        <taxon>Chordata</taxon>
        <taxon>Craniata</taxon>
        <taxon>Vertebrata</taxon>
        <taxon>Euteleostomi</taxon>
        <taxon>Mammalia</taxon>
        <taxon>Eutheria</taxon>
        <taxon>Laurasiatheria</taxon>
        <taxon>Chiroptera</taxon>
        <taxon>Yinpterochiroptera</taxon>
        <taxon>Rhinolophoidea</taxon>
        <taxon>Rhinolophidae</taxon>
        <taxon>Rhinolophinae</taxon>
        <taxon>Rhinolophus</taxon>
    </lineage>
</organism>
<name>A0A7J7VEP3_RHIFE</name>
<dbReference type="PANTHER" id="PTHR46481">
    <property type="entry name" value="ZINC FINGER BED DOMAIN-CONTAINING PROTEIN 4"/>
    <property type="match status" value="1"/>
</dbReference>
<keyword evidence="6" id="KW-0804">Transcription</keyword>
<dbReference type="InterPro" id="IPR003656">
    <property type="entry name" value="Znf_BED"/>
</dbReference>
<sequence>MSKEYKKCWEYFRKDKDNESARCQICSKTLQCKASSTSGLHRHLEYIHGMKRKTKSELNNDEPMASSSKRRMTILHYVKGLDLEETVSKLASLDGISVNTITNSEFIRESFTSKGMQLPRSPSSVMTLIFNYYSKVKQLYIQKLNVFKCDNKKLSISIDEWTSCKNRRYMNVHVYCNETSMNLGLIRIHGNCPAEKALSLLQERLENFHLTLESDVVAITSDGAAAMEKLGKLSPTIQQFCYNHALHLAVTKVFYVKKLKGEASVTCSSDSEFNTDSEHEQDGNSDSELLGVARADQYDLRDDLSSAISNVRRIVKIFKYSPVKNSLLQQEITRSEKRELGVILDCKTRWNTLERMIERFLKIINPIKTVLRELKLDHLWKEEYYEILIGMLNCLQPVRLAVEALSNREANILTSEGIFKFLFSNLEKQNSSMSQMLLKEIKSELVKCRNRELVSLTKYLSNVSCLCEMEKDEFFALSSKNEIARLAKSLMERLFKGTFTAAEVAREEMKDVLTESSDIESESDLKYELTKAISILTSKPSPTHADKTLASLRKEMSLYEATHSLTPNLKMLLDALITIRPTSTEKERNFSTSSIFVTKRTSRLSDQAINALCFLKFHFKNDK</sequence>
<evidence type="ECO:0000256" key="4">
    <source>
        <dbReference type="ARBA" id="ARBA00022833"/>
    </source>
</evidence>
<dbReference type="GO" id="GO:0008270">
    <property type="term" value="F:zinc ion binding"/>
    <property type="evidence" value="ECO:0007669"/>
    <property type="project" value="UniProtKB-KW"/>
</dbReference>
<reference evidence="11 12" key="1">
    <citation type="journal article" date="2020" name="Nature">
        <title>Six reference-quality genomes reveal evolution of bat adaptations.</title>
        <authorList>
            <person name="Jebb D."/>
            <person name="Huang Z."/>
            <person name="Pippel M."/>
            <person name="Hughes G.M."/>
            <person name="Lavrichenko K."/>
            <person name="Devanna P."/>
            <person name="Winkler S."/>
            <person name="Jermiin L.S."/>
            <person name="Skirmuntt E.C."/>
            <person name="Katzourakis A."/>
            <person name="Burkitt-Gray L."/>
            <person name="Ray D.A."/>
            <person name="Sullivan K.A.M."/>
            <person name="Roscito J.G."/>
            <person name="Kirilenko B.M."/>
            <person name="Davalos L.M."/>
            <person name="Corthals A.P."/>
            <person name="Power M.L."/>
            <person name="Jones G."/>
            <person name="Ransome R.D."/>
            <person name="Dechmann D.K.N."/>
            <person name="Locatelli A.G."/>
            <person name="Puechmaille S.J."/>
            <person name="Fedrigo O."/>
            <person name="Jarvis E.D."/>
            <person name="Hiller M."/>
            <person name="Vernes S.C."/>
            <person name="Myers E.W."/>
            <person name="Teeling E.C."/>
        </authorList>
    </citation>
    <scope>NUCLEOTIDE SEQUENCE [LARGE SCALE GENOMIC DNA]</scope>
    <source>
        <strain evidence="11">MRhiFer1</strain>
        <tissue evidence="11">Lung</tissue>
    </source>
</reference>
<evidence type="ECO:0000256" key="5">
    <source>
        <dbReference type="ARBA" id="ARBA00023015"/>
    </source>
</evidence>
<dbReference type="GO" id="GO:0009791">
    <property type="term" value="P:post-embryonic development"/>
    <property type="evidence" value="ECO:0007669"/>
    <property type="project" value="UniProtKB-ARBA"/>
</dbReference>
<evidence type="ECO:0000256" key="6">
    <source>
        <dbReference type="ARBA" id="ARBA00023163"/>
    </source>
</evidence>
<evidence type="ECO:0000256" key="7">
    <source>
        <dbReference type="ARBA" id="ARBA00023242"/>
    </source>
</evidence>
<dbReference type="SUPFAM" id="SSF57667">
    <property type="entry name" value="beta-beta-alpha zinc fingers"/>
    <property type="match status" value="1"/>
</dbReference>
<feature type="region of interest" description="Disordered" evidence="9">
    <location>
        <begin position="267"/>
        <end position="286"/>
    </location>
</feature>
<evidence type="ECO:0000313" key="11">
    <source>
        <dbReference type="EMBL" id="KAF6323436.1"/>
    </source>
</evidence>
<evidence type="ECO:0000313" key="12">
    <source>
        <dbReference type="Proteomes" id="UP000585614"/>
    </source>
</evidence>
<dbReference type="PROSITE" id="PS50808">
    <property type="entry name" value="ZF_BED"/>
    <property type="match status" value="1"/>
</dbReference>
<accession>A0A7J7VEP3</accession>
<dbReference type="InterPro" id="IPR012337">
    <property type="entry name" value="RNaseH-like_sf"/>
</dbReference>
<dbReference type="InterPro" id="IPR052035">
    <property type="entry name" value="ZnF_BED_domain_contain"/>
</dbReference>
<dbReference type="SMART" id="SM00614">
    <property type="entry name" value="ZnF_BED"/>
    <property type="match status" value="1"/>
</dbReference>